<dbReference type="Proteomes" id="UP001178507">
    <property type="component" value="Unassembled WGS sequence"/>
</dbReference>
<sequence>MGVLDLVYLVPESVALWEMLQALETELQRAQAEGIHPAGGDGMLHSAGLEFKLSGIAVKLLLANDLDVSSSSPENVNSRVAATIARVAACKILESAVFNLLYWVQPDFRILEE</sequence>
<name>A0AA36ICR2_9DINO</name>
<accession>A0AA36ICR2</accession>
<protein>
    <submittedName>
        <fullName evidence="1">Uncharacterized protein</fullName>
    </submittedName>
</protein>
<dbReference type="AlphaFoldDB" id="A0AA36ICR2"/>
<evidence type="ECO:0000313" key="1">
    <source>
        <dbReference type="EMBL" id="CAJ1385302.1"/>
    </source>
</evidence>
<gene>
    <name evidence="1" type="ORF">EVOR1521_LOCUS11931</name>
</gene>
<dbReference type="EMBL" id="CAUJNA010001224">
    <property type="protein sequence ID" value="CAJ1385302.1"/>
    <property type="molecule type" value="Genomic_DNA"/>
</dbReference>
<evidence type="ECO:0000313" key="2">
    <source>
        <dbReference type="Proteomes" id="UP001178507"/>
    </source>
</evidence>
<reference evidence="1" key="1">
    <citation type="submission" date="2023-08" db="EMBL/GenBank/DDBJ databases">
        <authorList>
            <person name="Chen Y."/>
            <person name="Shah S."/>
            <person name="Dougan E. K."/>
            <person name="Thang M."/>
            <person name="Chan C."/>
        </authorList>
    </citation>
    <scope>NUCLEOTIDE SEQUENCE</scope>
</reference>
<organism evidence="1 2">
    <name type="scientific">Effrenium voratum</name>
    <dbReference type="NCBI Taxonomy" id="2562239"/>
    <lineage>
        <taxon>Eukaryota</taxon>
        <taxon>Sar</taxon>
        <taxon>Alveolata</taxon>
        <taxon>Dinophyceae</taxon>
        <taxon>Suessiales</taxon>
        <taxon>Symbiodiniaceae</taxon>
        <taxon>Effrenium</taxon>
    </lineage>
</organism>
<comment type="caution">
    <text evidence="1">The sequence shown here is derived from an EMBL/GenBank/DDBJ whole genome shotgun (WGS) entry which is preliminary data.</text>
</comment>
<keyword evidence="2" id="KW-1185">Reference proteome</keyword>
<proteinExistence type="predicted"/>